<feature type="region of interest" description="Disordered" evidence="1">
    <location>
        <begin position="1"/>
        <end position="94"/>
    </location>
</feature>
<dbReference type="Proteomes" id="UP000266861">
    <property type="component" value="Unassembled WGS sequence"/>
</dbReference>
<sequence>MPKIAKQKESPENPKASSVISLLSPCRKSPSKKKASRIPSSSIIAFSLHAENRQAKRKPRESHPAASSVIGLLSPCRKSPSKRKPRESQSIISN</sequence>
<evidence type="ECO:0000313" key="2">
    <source>
        <dbReference type="EMBL" id="RHZ71091.1"/>
    </source>
</evidence>
<feature type="compositionally biased region" description="Basic and acidic residues" evidence="1">
    <location>
        <begin position="1"/>
        <end position="12"/>
    </location>
</feature>
<dbReference type="AlphaFoldDB" id="A0A397I5U6"/>
<evidence type="ECO:0000256" key="1">
    <source>
        <dbReference type="SAM" id="MobiDB-lite"/>
    </source>
</evidence>
<organism evidence="2 3">
    <name type="scientific">Diversispora epigaea</name>
    <dbReference type="NCBI Taxonomy" id="1348612"/>
    <lineage>
        <taxon>Eukaryota</taxon>
        <taxon>Fungi</taxon>
        <taxon>Fungi incertae sedis</taxon>
        <taxon>Mucoromycota</taxon>
        <taxon>Glomeromycotina</taxon>
        <taxon>Glomeromycetes</taxon>
        <taxon>Diversisporales</taxon>
        <taxon>Diversisporaceae</taxon>
        <taxon>Diversispora</taxon>
    </lineage>
</organism>
<reference evidence="2 3" key="1">
    <citation type="submission" date="2018-08" db="EMBL/GenBank/DDBJ databases">
        <title>Genome and evolution of the arbuscular mycorrhizal fungus Diversispora epigaea (formerly Glomus versiforme) and its bacterial endosymbionts.</title>
        <authorList>
            <person name="Sun X."/>
            <person name="Fei Z."/>
            <person name="Harrison M."/>
        </authorList>
    </citation>
    <scope>NUCLEOTIDE SEQUENCE [LARGE SCALE GENOMIC DNA]</scope>
    <source>
        <strain evidence="2 3">IT104</strain>
    </source>
</reference>
<name>A0A397I5U6_9GLOM</name>
<accession>A0A397I5U6</accession>
<protein>
    <submittedName>
        <fullName evidence="2">Uncharacterized protein</fullName>
    </submittedName>
</protein>
<keyword evidence="3" id="KW-1185">Reference proteome</keyword>
<comment type="caution">
    <text evidence="2">The sequence shown here is derived from an EMBL/GenBank/DDBJ whole genome shotgun (WGS) entry which is preliminary data.</text>
</comment>
<evidence type="ECO:0000313" key="3">
    <source>
        <dbReference type="Proteomes" id="UP000266861"/>
    </source>
</evidence>
<dbReference type="EMBL" id="PQFF01000240">
    <property type="protein sequence ID" value="RHZ71091.1"/>
    <property type="molecule type" value="Genomic_DNA"/>
</dbReference>
<proteinExistence type="predicted"/>
<gene>
    <name evidence="2" type="ORF">Glove_262g49</name>
</gene>